<evidence type="ECO:0000313" key="4">
    <source>
        <dbReference type="EMBL" id="KAI3403374.2"/>
    </source>
</evidence>
<gene>
    <name evidence="4" type="ORF">KGF56_003795</name>
</gene>
<feature type="region of interest" description="Disordered" evidence="1">
    <location>
        <begin position="540"/>
        <end position="590"/>
    </location>
</feature>
<reference evidence="4" key="1">
    <citation type="journal article" date="2022" name="DNA Res.">
        <title>Genome analysis of five recently described species of the CUG-Ser clade uncovers Candida theae as a new hybrid lineage with pathogenic potential in the Candida parapsilosis species complex.</title>
        <authorList>
            <person name="Mixao V."/>
            <person name="Del Olmo V."/>
            <person name="Hegedusova E."/>
            <person name="Saus E."/>
            <person name="Pryszcz L."/>
            <person name="Cillingova A."/>
            <person name="Nosek J."/>
            <person name="Gabaldon T."/>
        </authorList>
    </citation>
    <scope>NUCLEOTIDE SEQUENCE</scope>
    <source>
        <strain evidence="4">CBS 10844</strain>
    </source>
</reference>
<evidence type="ECO:0000259" key="3">
    <source>
        <dbReference type="Pfam" id="PF04426"/>
    </source>
</evidence>
<dbReference type="Pfam" id="PF04425">
    <property type="entry name" value="Bul1_N"/>
    <property type="match status" value="1"/>
</dbReference>
<protein>
    <recommendedName>
        <fullName evidence="6">Bul1 N-terminal domain-containing protein</fullName>
    </recommendedName>
</protein>
<dbReference type="GeneID" id="73381410"/>
<feature type="compositionally biased region" description="Low complexity" evidence="1">
    <location>
        <begin position="17"/>
        <end position="39"/>
    </location>
</feature>
<feature type="compositionally biased region" description="Pro residues" evidence="1">
    <location>
        <begin position="564"/>
        <end position="574"/>
    </location>
</feature>
<name>A0AAI9SVB7_9ASCO</name>
<dbReference type="PANTHER" id="PTHR31904:SF1">
    <property type="entry name" value="BYPASS OF STOP CODON PROTEIN 5-RELATED"/>
    <property type="match status" value="1"/>
</dbReference>
<feature type="domain" description="Bul1 N-terminal" evidence="2">
    <location>
        <begin position="70"/>
        <end position="524"/>
    </location>
</feature>
<dbReference type="AlphaFoldDB" id="A0AAI9SVB7"/>
<dbReference type="PANTHER" id="PTHR31904">
    <property type="entry name" value="BYPASS OF STOP CODON PROTEIN 5-RELATED"/>
    <property type="match status" value="1"/>
</dbReference>
<evidence type="ECO:0000256" key="1">
    <source>
        <dbReference type="SAM" id="MobiDB-lite"/>
    </source>
</evidence>
<dbReference type="EMBL" id="JAHUZD010000127">
    <property type="protein sequence ID" value="KAI3403374.2"/>
    <property type="molecule type" value="Genomic_DNA"/>
</dbReference>
<feature type="region of interest" description="Disordered" evidence="1">
    <location>
        <begin position="105"/>
        <end position="131"/>
    </location>
</feature>
<keyword evidence="5" id="KW-1185">Reference proteome</keyword>
<proteinExistence type="predicted"/>
<dbReference type="InterPro" id="IPR022794">
    <property type="entry name" value="Bul1_C"/>
</dbReference>
<dbReference type="InterPro" id="IPR039634">
    <property type="entry name" value="Bul1-like"/>
</dbReference>
<comment type="caution">
    <text evidence="4">The sequence shown here is derived from an EMBL/GenBank/DDBJ whole genome shotgun (WGS) entry which is preliminary data.</text>
</comment>
<sequence>MLNRSIDSGADSLQPPSYENSVVGGESGSGSSRLASNSSRKQKKKNVPYRPSRELQQQIDLLSNTKGNKPVTKLSSVSSNAHTEYFDILPSFEMFQSILKRDDQQFQEDLSTSPPEYGDTTHSRPSIPASPRIFPQQSIDRNLAEVSRRLEHDIELQRDRLQSLNAFFNNDVGLSPTISTSEGAGATAAHNDNVAVTYDTSGDSPLDNIDRLQKATNPHIDIQIYVTKGIPQPNAENDLETKLKEYTSGDHVNGYVIVKNTANVPVKFGLFTVSLEGTVKSLERKPNSSNRKYSKILMKKFLKMYDLSASYSYGYLPSSAGIEYEPFSKDRNDGCEIGLPDSRVLQPQQRYKKFFTFKFPHRLLDNVCQDSILPHLLPPPSMGVDKTSFGNRSEGIVLNKALGYGSLNLRGTPVVTRDYGFDDLSISYAIEAKIIDKVNSKDAVSHEELNHAKHQDYVLSKHAQYFLRFIPQITEQLEYCELHNVGNYSENNIGEKFLDQFRLNSTWRVINEENQKIDRFIDQHFSGEVSLEDLKLKNSVHSMQSPTSPPVPSSSSSSSSLLPLPSPSPSPSPLLFPTVSKHRGKEEEAKHEVYVSTISPIEIFGKKKQMILSSQVKIGESTMSVKVPNGVVQYSVPKLLMKYNMDSIGSTHDRDYGNMLKHVDIILNFEGDSKPQISSIDVNIVIWSYSTEYPLPFEMGYDFFYKNHNGGKPSSDPTETTKDNLQYLKDQVSRYIDFIRNNSIDVTKESFSYLKSAQKLGVKKDIIYNYFKPTSVSDNWDVYQQKVFRWSQKIRVPLIVDNKRNINLLPSFQSCLVGRLYCLQIAVKFKGTHNEQVELAHNVVKVDVPVLVG</sequence>
<dbReference type="InterPro" id="IPR007519">
    <property type="entry name" value="Bul1_N"/>
</dbReference>
<feature type="compositionally biased region" description="Low complexity" evidence="1">
    <location>
        <begin position="553"/>
        <end position="563"/>
    </location>
</feature>
<feature type="region of interest" description="Disordered" evidence="1">
    <location>
        <begin position="1"/>
        <end position="54"/>
    </location>
</feature>
<dbReference type="Proteomes" id="UP001202479">
    <property type="component" value="Unassembled WGS sequence"/>
</dbReference>
<dbReference type="RefSeq" id="XP_049179121.1">
    <property type="nucleotide sequence ID" value="XM_049325166.1"/>
</dbReference>
<accession>A0AAI9SVB7</accession>
<dbReference type="Pfam" id="PF04426">
    <property type="entry name" value="Bul1_C"/>
    <property type="match status" value="1"/>
</dbReference>
<feature type="domain" description="Bul1 C-terminal" evidence="3">
    <location>
        <begin position="773"/>
        <end position="851"/>
    </location>
</feature>
<organism evidence="4 5">
    <name type="scientific">Candida oxycetoniae</name>
    <dbReference type="NCBI Taxonomy" id="497107"/>
    <lineage>
        <taxon>Eukaryota</taxon>
        <taxon>Fungi</taxon>
        <taxon>Dikarya</taxon>
        <taxon>Ascomycota</taxon>
        <taxon>Saccharomycotina</taxon>
        <taxon>Pichiomycetes</taxon>
        <taxon>Debaryomycetaceae</taxon>
        <taxon>Candida/Lodderomyces clade</taxon>
        <taxon>Candida</taxon>
    </lineage>
</organism>
<evidence type="ECO:0008006" key="6">
    <source>
        <dbReference type="Google" id="ProtNLM"/>
    </source>
</evidence>
<evidence type="ECO:0000313" key="5">
    <source>
        <dbReference type="Proteomes" id="UP001202479"/>
    </source>
</evidence>
<evidence type="ECO:0000259" key="2">
    <source>
        <dbReference type="Pfam" id="PF04425"/>
    </source>
</evidence>